<comment type="similarity">
    <text evidence="2">Belongs to the bacterial secretin family. GSP D subfamily.</text>
</comment>
<dbReference type="AlphaFoldDB" id="A0A4Q7YKC0"/>
<protein>
    <submittedName>
        <fullName evidence="16">Type II secretion system protein D (GspD)</fullName>
    </submittedName>
</protein>
<dbReference type="InterPro" id="IPR005644">
    <property type="entry name" value="NolW-like"/>
</dbReference>
<evidence type="ECO:0000259" key="14">
    <source>
        <dbReference type="Pfam" id="PF03958"/>
    </source>
</evidence>
<comment type="subcellular location">
    <subcellularLocation>
        <location evidence="1 10">Cell outer membrane</location>
    </subcellularLocation>
</comment>
<feature type="compositionally biased region" description="Low complexity" evidence="11">
    <location>
        <begin position="289"/>
        <end position="302"/>
    </location>
</feature>
<accession>A0A4Q7YKC0</accession>
<evidence type="ECO:0000256" key="11">
    <source>
        <dbReference type="SAM" id="MobiDB-lite"/>
    </source>
</evidence>
<dbReference type="InterPro" id="IPR004846">
    <property type="entry name" value="T2SS/T3SS_dom"/>
</dbReference>
<dbReference type="GO" id="GO:0009279">
    <property type="term" value="C:cell outer membrane"/>
    <property type="evidence" value="ECO:0007669"/>
    <property type="project" value="UniProtKB-SubCell"/>
</dbReference>
<keyword evidence="4" id="KW-1134">Transmembrane beta strand</keyword>
<evidence type="ECO:0000256" key="12">
    <source>
        <dbReference type="SAM" id="SignalP"/>
    </source>
</evidence>
<evidence type="ECO:0000256" key="6">
    <source>
        <dbReference type="ARBA" id="ARBA00022729"/>
    </source>
</evidence>
<evidence type="ECO:0000256" key="10">
    <source>
        <dbReference type="RuleBase" id="RU004004"/>
    </source>
</evidence>
<feature type="domain" description="NolW-like" evidence="14">
    <location>
        <begin position="186"/>
        <end position="254"/>
    </location>
</feature>
<dbReference type="InterPro" id="IPR004845">
    <property type="entry name" value="T2SS_GspD_CS"/>
</dbReference>
<keyword evidence="5" id="KW-0812">Transmembrane</keyword>
<evidence type="ECO:0000259" key="15">
    <source>
        <dbReference type="Pfam" id="PF21305"/>
    </source>
</evidence>
<dbReference type="GO" id="GO:0015628">
    <property type="term" value="P:protein secretion by the type II secretion system"/>
    <property type="evidence" value="ECO:0007669"/>
    <property type="project" value="InterPro"/>
</dbReference>
<evidence type="ECO:0000259" key="13">
    <source>
        <dbReference type="Pfam" id="PF00263"/>
    </source>
</evidence>
<feature type="domain" description="Type II/III secretion system secretin-like" evidence="13">
    <location>
        <begin position="434"/>
        <end position="601"/>
    </location>
</feature>
<evidence type="ECO:0000256" key="2">
    <source>
        <dbReference type="ARBA" id="ARBA00006980"/>
    </source>
</evidence>
<keyword evidence="6 12" id="KW-0732">Signal</keyword>
<proteinExistence type="inferred from homology"/>
<dbReference type="RefSeq" id="WP_130415573.1">
    <property type="nucleotide sequence ID" value="NZ_SHKX01000016.1"/>
</dbReference>
<feature type="chain" id="PRO_5020320340" evidence="12">
    <location>
        <begin position="23"/>
        <end position="649"/>
    </location>
</feature>
<feature type="domain" description="GspD-like N0" evidence="15">
    <location>
        <begin position="27"/>
        <end position="95"/>
    </location>
</feature>
<evidence type="ECO:0000313" key="17">
    <source>
        <dbReference type="Proteomes" id="UP000292423"/>
    </source>
</evidence>
<evidence type="ECO:0000256" key="3">
    <source>
        <dbReference type="ARBA" id="ARBA00022448"/>
    </source>
</evidence>
<feature type="region of interest" description="Disordered" evidence="11">
    <location>
        <begin position="279"/>
        <end position="302"/>
    </location>
</feature>
<evidence type="ECO:0000256" key="5">
    <source>
        <dbReference type="ARBA" id="ARBA00022692"/>
    </source>
</evidence>
<dbReference type="Pfam" id="PF03958">
    <property type="entry name" value="Secretin_N"/>
    <property type="match status" value="3"/>
</dbReference>
<evidence type="ECO:0000256" key="1">
    <source>
        <dbReference type="ARBA" id="ARBA00004442"/>
    </source>
</evidence>
<feature type="domain" description="NolW-like" evidence="14">
    <location>
        <begin position="122"/>
        <end position="179"/>
    </location>
</feature>
<dbReference type="InterPro" id="IPR038591">
    <property type="entry name" value="NolW-like_sf"/>
</dbReference>
<dbReference type="InterPro" id="IPR001775">
    <property type="entry name" value="GspD/PilQ"/>
</dbReference>
<dbReference type="NCBIfam" id="TIGR02517">
    <property type="entry name" value="type_II_gspD"/>
    <property type="match status" value="1"/>
</dbReference>
<dbReference type="PANTHER" id="PTHR30332">
    <property type="entry name" value="PROBABLE GENERAL SECRETION PATHWAY PROTEIN D"/>
    <property type="match status" value="1"/>
</dbReference>
<keyword evidence="3 10" id="KW-0813">Transport</keyword>
<dbReference type="InterPro" id="IPR049371">
    <property type="entry name" value="GspD-like_N0"/>
</dbReference>
<dbReference type="PANTHER" id="PTHR30332:SF24">
    <property type="entry name" value="SECRETIN GSPD-RELATED"/>
    <property type="match status" value="1"/>
</dbReference>
<dbReference type="Gene3D" id="3.30.1370.120">
    <property type="match status" value="3"/>
</dbReference>
<feature type="domain" description="NolW-like" evidence="14">
    <location>
        <begin position="260"/>
        <end position="346"/>
    </location>
</feature>
<dbReference type="EMBL" id="SHKX01000016">
    <property type="protein sequence ID" value="RZU36945.1"/>
    <property type="molecule type" value="Genomic_DNA"/>
</dbReference>
<dbReference type="InterPro" id="IPR050810">
    <property type="entry name" value="Bact_Secretion_Sys_Channel"/>
</dbReference>
<comment type="caution">
    <text evidence="16">The sequence shown here is derived from an EMBL/GenBank/DDBJ whole genome shotgun (WGS) entry which is preliminary data.</text>
</comment>
<dbReference type="Pfam" id="PF00263">
    <property type="entry name" value="Secretin"/>
    <property type="match status" value="1"/>
</dbReference>
<keyword evidence="17" id="KW-1185">Reference proteome</keyword>
<keyword evidence="8" id="KW-0472">Membrane</keyword>
<reference evidence="16 17" key="1">
    <citation type="submission" date="2019-02" db="EMBL/GenBank/DDBJ databases">
        <title>Genomic Encyclopedia of Type Strains, Phase IV (KMG-IV): sequencing the most valuable type-strain genomes for metagenomic binning, comparative biology and taxonomic classification.</title>
        <authorList>
            <person name="Goeker M."/>
        </authorList>
    </citation>
    <scope>NUCLEOTIDE SEQUENCE [LARGE SCALE GENOMIC DNA]</scope>
    <source>
        <strain evidence="16 17">DSM 105135</strain>
    </source>
</reference>
<keyword evidence="9" id="KW-0998">Cell outer membrane</keyword>
<evidence type="ECO:0000256" key="7">
    <source>
        <dbReference type="ARBA" id="ARBA00022927"/>
    </source>
</evidence>
<evidence type="ECO:0000256" key="4">
    <source>
        <dbReference type="ARBA" id="ARBA00022452"/>
    </source>
</evidence>
<feature type="signal peptide" evidence="12">
    <location>
        <begin position="1"/>
        <end position="22"/>
    </location>
</feature>
<keyword evidence="7" id="KW-0653">Protein transport</keyword>
<name>A0A4Q7YKC0_9GAMM</name>
<dbReference type="Pfam" id="PF21305">
    <property type="entry name" value="type_II_gspD_N0"/>
    <property type="match status" value="1"/>
</dbReference>
<dbReference type="InterPro" id="IPR013356">
    <property type="entry name" value="T2SS_GspD"/>
</dbReference>
<gene>
    <name evidence="16" type="ORF">EV700_3158</name>
</gene>
<sequence length="649" mass="68372">MKARKSLVALGLWLALCGVASAKTWKVNLKDAEISALVSEVAEITGKNFIVDPRVKGNITVISSKPLSADQVYDLFLGVLSVNGFAAVPSGNAIKLVPDVNAKQNAVPFDMRQKLKGEALVTRIIMLENTSANELVPVLRPLLPQFAHLAAINGANALVISDHANNIAEIEELVRSLDTGEGDELEVIALKEVRADDVMSMLDTLTSTSASKDMRGSRLRVLADNRGNRLLVKGDARARKRIREIVAQLDKPAAERLSGVRVFRLKHASAKQTADVLKNLATGDSSSRSSTPTGGAATQASSASTASGGVSIIADEAQNALVVRADPSLMRELEQVILQLDQRRSQVLIQAAIVEVSGENADQLGVQWAFGDPSKGVGLINFSNAGTSIASVAAAAAKNDPTLAGSPAGALIGIGKSETNSNGDRTFYGALIQALNTISNANLLSTPSIMTLDNQEAKIVVGQNVPFITGSTTSGTGGTSNPFTTIERQDVGITLKVVPHIGEGGAVRLEVEQEVSSVVPSVSGVNSADLITNKRSIKTTILADDGQTIVLGGLIQDDSKLSVSEVPLLGKVPVLGYLFRSKSNSKTKRNLLVFLQPQILRDSESALAISTGKYNLTRGLQLQVGARGELMHLPESINQVYQGSAPAKP</sequence>
<evidence type="ECO:0000313" key="16">
    <source>
        <dbReference type="EMBL" id="RZU36945.1"/>
    </source>
</evidence>
<evidence type="ECO:0000256" key="8">
    <source>
        <dbReference type="ARBA" id="ARBA00023136"/>
    </source>
</evidence>
<dbReference type="PRINTS" id="PR00811">
    <property type="entry name" value="BCTERIALGSPD"/>
</dbReference>
<evidence type="ECO:0000256" key="9">
    <source>
        <dbReference type="ARBA" id="ARBA00023237"/>
    </source>
</evidence>
<dbReference type="PROSITE" id="PS00875">
    <property type="entry name" value="T2SP_D"/>
    <property type="match status" value="1"/>
</dbReference>
<dbReference type="GO" id="GO:0015627">
    <property type="term" value="C:type II protein secretion system complex"/>
    <property type="evidence" value="ECO:0007669"/>
    <property type="project" value="InterPro"/>
</dbReference>
<dbReference type="Proteomes" id="UP000292423">
    <property type="component" value="Unassembled WGS sequence"/>
</dbReference>
<organism evidence="16 17">
    <name type="scientific">Fluviicoccus keumensis</name>
    <dbReference type="NCBI Taxonomy" id="1435465"/>
    <lineage>
        <taxon>Bacteria</taxon>
        <taxon>Pseudomonadati</taxon>
        <taxon>Pseudomonadota</taxon>
        <taxon>Gammaproteobacteria</taxon>
        <taxon>Moraxellales</taxon>
        <taxon>Moraxellaceae</taxon>
        <taxon>Fluviicoccus</taxon>
    </lineage>
</organism>
<dbReference type="OrthoDB" id="9775455at2"/>